<evidence type="ECO:0000256" key="1">
    <source>
        <dbReference type="SAM" id="Phobius"/>
    </source>
</evidence>
<feature type="transmembrane region" description="Helical" evidence="1">
    <location>
        <begin position="68"/>
        <end position="91"/>
    </location>
</feature>
<dbReference type="InterPro" id="IPR058965">
    <property type="entry name" value="SOI/HabA-like"/>
</dbReference>
<reference evidence="2" key="1">
    <citation type="submission" date="2022-09" db="EMBL/GenBank/DDBJ databases">
        <title>Tahibacter sp. nov., isolated from a fresh water.</title>
        <authorList>
            <person name="Baek J.H."/>
            <person name="Lee J.K."/>
            <person name="Kim J.M."/>
            <person name="Jeon C.O."/>
        </authorList>
    </citation>
    <scope>NUCLEOTIDE SEQUENCE</scope>
    <source>
        <strain evidence="2">W38</strain>
    </source>
</reference>
<dbReference type="RefSeq" id="WP_261694324.1">
    <property type="nucleotide sequence ID" value="NZ_CP104694.1"/>
</dbReference>
<organism evidence="2 3">
    <name type="scientific">Tahibacter amnicola</name>
    <dbReference type="NCBI Taxonomy" id="2976241"/>
    <lineage>
        <taxon>Bacteria</taxon>
        <taxon>Pseudomonadati</taxon>
        <taxon>Pseudomonadota</taxon>
        <taxon>Gammaproteobacteria</taxon>
        <taxon>Lysobacterales</taxon>
        <taxon>Rhodanobacteraceae</taxon>
        <taxon>Tahibacter</taxon>
    </lineage>
</organism>
<protein>
    <recommendedName>
        <fullName evidence="4">Hydroxylaminobenzene mutase</fullName>
    </recommendedName>
</protein>
<feature type="transmembrane region" description="Helical" evidence="1">
    <location>
        <begin position="111"/>
        <end position="135"/>
    </location>
</feature>
<sequence length="139" mass="15338">MNDERRRLLWHGMLLFFLGQVTGLFQANLVNPRMGLSAHLEGILNGLFLLAVGLVWEDVRLPRRWKTLARWLVVYGAYANWLVTLVAAVFGTGSMTPLAAAGRQALPWQEIAVTVGFVSVGIAMLGAVGLLLAGLRRRR</sequence>
<dbReference type="Pfam" id="PF26512">
    <property type="entry name" value="SOI"/>
    <property type="match status" value="1"/>
</dbReference>
<evidence type="ECO:0000313" key="2">
    <source>
        <dbReference type="EMBL" id="UXI67349.1"/>
    </source>
</evidence>
<keyword evidence="3" id="KW-1185">Reference proteome</keyword>
<keyword evidence="1" id="KW-1133">Transmembrane helix</keyword>
<proteinExistence type="predicted"/>
<feature type="transmembrane region" description="Helical" evidence="1">
    <location>
        <begin position="36"/>
        <end position="56"/>
    </location>
</feature>
<dbReference type="EMBL" id="CP104694">
    <property type="protein sequence ID" value="UXI67349.1"/>
    <property type="molecule type" value="Genomic_DNA"/>
</dbReference>
<keyword evidence="1" id="KW-0472">Membrane</keyword>
<gene>
    <name evidence="2" type="ORF">N4264_21830</name>
</gene>
<accession>A0ABY6BBV8</accession>
<dbReference type="Proteomes" id="UP001064632">
    <property type="component" value="Chromosome"/>
</dbReference>
<evidence type="ECO:0000313" key="3">
    <source>
        <dbReference type="Proteomes" id="UP001064632"/>
    </source>
</evidence>
<name>A0ABY6BBV8_9GAMM</name>
<keyword evidence="1" id="KW-0812">Transmembrane</keyword>
<evidence type="ECO:0008006" key="4">
    <source>
        <dbReference type="Google" id="ProtNLM"/>
    </source>
</evidence>